<dbReference type="OrthoDB" id="7595506at2"/>
<feature type="region of interest" description="Disordered" evidence="1">
    <location>
        <begin position="141"/>
        <end position="187"/>
    </location>
</feature>
<gene>
    <name evidence="2" type="ORF">SAMN02927903_02388</name>
</gene>
<name>A0A1G5IVE3_9FLAO</name>
<sequence length="187" mass="22494">MTDQIEHRLPVELLEKSIQNGSEYGWRKNDFLDVVEAARKLEMAIEGGLVQYVFEEGTCELYWLHYFTDEFKKGENWVDYCNRTAKECAERFNKIVREKDIKKDAINSFELAKQKADEGIDIDKHQIFIISFEDKDKMPVFPVAKEKEKKERRDRDFRRDKDARKNREPRKEGDQRKDKDPSKKRRR</sequence>
<proteinExistence type="predicted"/>
<organism evidence="2 3">
    <name type="scientific">Flavobacterium caeni</name>
    <dbReference type="NCBI Taxonomy" id="490189"/>
    <lineage>
        <taxon>Bacteria</taxon>
        <taxon>Pseudomonadati</taxon>
        <taxon>Bacteroidota</taxon>
        <taxon>Flavobacteriia</taxon>
        <taxon>Flavobacteriales</taxon>
        <taxon>Flavobacteriaceae</taxon>
        <taxon>Flavobacterium</taxon>
    </lineage>
</organism>
<dbReference type="STRING" id="490189.SAMN02927903_02388"/>
<dbReference type="Proteomes" id="UP000199354">
    <property type="component" value="Unassembled WGS sequence"/>
</dbReference>
<accession>A0A1G5IVE3</accession>
<evidence type="ECO:0000256" key="1">
    <source>
        <dbReference type="SAM" id="MobiDB-lite"/>
    </source>
</evidence>
<dbReference type="EMBL" id="FMVF01000011">
    <property type="protein sequence ID" value="SCY79408.1"/>
    <property type="molecule type" value="Genomic_DNA"/>
</dbReference>
<evidence type="ECO:0000313" key="3">
    <source>
        <dbReference type="Proteomes" id="UP000199354"/>
    </source>
</evidence>
<dbReference type="AlphaFoldDB" id="A0A1G5IVE3"/>
<feature type="compositionally biased region" description="Basic and acidic residues" evidence="1">
    <location>
        <begin position="141"/>
        <end position="181"/>
    </location>
</feature>
<keyword evidence="3" id="KW-1185">Reference proteome</keyword>
<evidence type="ECO:0000313" key="2">
    <source>
        <dbReference type="EMBL" id="SCY79408.1"/>
    </source>
</evidence>
<dbReference type="RefSeq" id="WP_091144084.1">
    <property type="nucleotide sequence ID" value="NZ_FMVF01000011.1"/>
</dbReference>
<reference evidence="2 3" key="1">
    <citation type="submission" date="2016-10" db="EMBL/GenBank/DDBJ databases">
        <authorList>
            <person name="de Groot N.N."/>
        </authorList>
    </citation>
    <scope>NUCLEOTIDE SEQUENCE [LARGE SCALE GENOMIC DNA]</scope>
    <source>
        <strain evidence="2 3">CGMCC 1.7031</strain>
    </source>
</reference>
<protein>
    <submittedName>
        <fullName evidence="2">Uncharacterized protein</fullName>
    </submittedName>
</protein>